<feature type="compositionally biased region" description="Basic and acidic residues" evidence="2">
    <location>
        <begin position="460"/>
        <end position="475"/>
    </location>
</feature>
<dbReference type="GO" id="GO:0036286">
    <property type="term" value="C:eisosome filament"/>
    <property type="evidence" value="ECO:0007669"/>
    <property type="project" value="TreeGrafter"/>
</dbReference>
<dbReference type="InterPro" id="IPR027267">
    <property type="entry name" value="AH/BAR_dom_sf"/>
</dbReference>
<dbReference type="InterPro" id="IPR028245">
    <property type="entry name" value="PIL1/LSP1"/>
</dbReference>
<evidence type="ECO:0000313" key="4">
    <source>
        <dbReference type="Proteomes" id="UP000759537"/>
    </source>
</evidence>
<name>A0A9P5MXU2_9AGAM</name>
<feature type="compositionally biased region" description="Low complexity" evidence="2">
    <location>
        <begin position="372"/>
        <end position="384"/>
    </location>
</feature>
<dbReference type="GO" id="GO:0006897">
    <property type="term" value="P:endocytosis"/>
    <property type="evidence" value="ECO:0007669"/>
    <property type="project" value="TreeGrafter"/>
</dbReference>
<comment type="caution">
    <text evidence="3">The sequence shown here is derived from an EMBL/GenBank/DDBJ whole genome shotgun (WGS) entry which is preliminary data.</text>
</comment>
<organism evidence="3 4">
    <name type="scientific">Russula ochroleuca</name>
    <dbReference type="NCBI Taxonomy" id="152965"/>
    <lineage>
        <taxon>Eukaryota</taxon>
        <taxon>Fungi</taxon>
        <taxon>Dikarya</taxon>
        <taxon>Basidiomycota</taxon>
        <taxon>Agaricomycotina</taxon>
        <taxon>Agaricomycetes</taxon>
        <taxon>Russulales</taxon>
        <taxon>Russulaceae</taxon>
        <taxon>Russula</taxon>
    </lineage>
</organism>
<keyword evidence="1" id="KW-0175">Coiled coil</keyword>
<proteinExistence type="predicted"/>
<dbReference type="Gene3D" id="1.20.1270.60">
    <property type="entry name" value="Arfaptin homology (AH) domain/BAR domain"/>
    <property type="match status" value="1"/>
</dbReference>
<reference evidence="3" key="1">
    <citation type="submission" date="2019-10" db="EMBL/GenBank/DDBJ databases">
        <authorList>
            <consortium name="DOE Joint Genome Institute"/>
            <person name="Kuo A."/>
            <person name="Miyauchi S."/>
            <person name="Kiss E."/>
            <person name="Drula E."/>
            <person name="Kohler A."/>
            <person name="Sanchez-Garcia M."/>
            <person name="Andreopoulos B."/>
            <person name="Barry K.W."/>
            <person name="Bonito G."/>
            <person name="Buee M."/>
            <person name="Carver A."/>
            <person name="Chen C."/>
            <person name="Cichocki N."/>
            <person name="Clum A."/>
            <person name="Culley D."/>
            <person name="Crous P.W."/>
            <person name="Fauchery L."/>
            <person name="Girlanda M."/>
            <person name="Hayes R."/>
            <person name="Keri Z."/>
            <person name="LaButti K."/>
            <person name="Lipzen A."/>
            <person name="Lombard V."/>
            <person name="Magnuson J."/>
            <person name="Maillard F."/>
            <person name="Morin E."/>
            <person name="Murat C."/>
            <person name="Nolan M."/>
            <person name="Ohm R."/>
            <person name="Pangilinan J."/>
            <person name="Pereira M."/>
            <person name="Perotto S."/>
            <person name="Peter M."/>
            <person name="Riley R."/>
            <person name="Sitrit Y."/>
            <person name="Stielow B."/>
            <person name="Szollosi G."/>
            <person name="Zifcakova L."/>
            <person name="Stursova M."/>
            <person name="Spatafora J.W."/>
            <person name="Tedersoo L."/>
            <person name="Vaario L.-M."/>
            <person name="Yamada A."/>
            <person name="Yan M."/>
            <person name="Wang P."/>
            <person name="Xu J."/>
            <person name="Bruns T."/>
            <person name="Baldrian P."/>
            <person name="Vilgalys R."/>
            <person name="Henrissat B."/>
            <person name="Grigoriev I.V."/>
            <person name="Hibbett D."/>
            <person name="Nagy L.G."/>
            <person name="Martin F.M."/>
        </authorList>
    </citation>
    <scope>NUCLEOTIDE SEQUENCE</scope>
    <source>
        <strain evidence="3">Prilba</strain>
    </source>
</reference>
<evidence type="ECO:0000256" key="2">
    <source>
        <dbReference type="SAM" id="MobiDB-lite"/>
    </source>
</evidence>
<dbReference type="PANTHER" id="PTHR31962">
    <property type="entry name" value="SPHINGOLIPID LONG CHAIN BASE-RESPONSIVE PROTEIN PIL1"/>
    <property type="match status" value="1"/>
</dbReference>
<keyword evidence="4" id="KW-1185">Reference proteome</keyword>
<reference evidence="3" key="2">
    <citation type="journal article" date="2020" name="Nat. Commun.">
        <title>Large-scale genome sequencing of mycorrhizal fungi provides insights into the early evolution of symbiotic traits.</title>
        <authorList>
            <person name="Miyauchi S."/>
            <person name="Kiss E."/>
            <person name="Kuo A."/>
            <person name="Drula E."/>
            <person name="Kohler A."/>
            <person name="Sanchez-Garcia M."/>
            <person name="Morin E."/>
            <person name="Andreopoulos B."/>
            <person name="Barry K.W."/>
            <person name="Bonito G."/>
            <person name="Buee M."/>
            <person name="Carver A."/>
            <person name="Chen C."/>
            <person name="Cichocki N."/>
            <person name="Clum A."/>
            <person name="Culley D."/>
            <person name="Crous P.W."/>
            <person name="Fauchery L."/>
            <person name="Girlanda M."/>
            <person name="Hayes R.D."/>
            <person name="Keri Z."/>
            <person name="LaButti K."/>
            <person name="Lipzen A."/>
            <person name="Lombard V."/>
            <person name="Magnuson J."/>
            <person name="Maillard F."/>
            <person name="Murat C."/>
            <person name="Nolan M."/>
            <person name="Ohm R.A."/>
            <person name="Pangilinan J."/>
            <person name="Pereira M.F."/>
            <person name="Perotto S."/>
            <person name="Peter M."/>
            <person name="Pfister S."/>
            <person name="Riley R."/>
            <person name="Sitrit Y."/>
            <person name="Stielow J.B."/>
            <person name="Szollosi G."/>
            <person name="Zifcakova L."/>
            <person name="Stursova M."/>
            <person name="Spatafora J.W."/>
            <person name="Tedersoo L."/>
            <person name="Vaario L.M."/>
            <person name="Yamada A."/>
            <person name="Yan M."/>
            <person name="Wang P."/>
            <person name="Xu J."/>
            <person name="Bruns T."/>
            <person name="Baldrian P."/>
            <person name="Vilgalys R."/>
            <person name="Dunand C."/>
            <person name="Henrissat B."/>
            <person name="Grigoriev I.V."/>
            <person name="Hibbett D."/>
            <person name="Nagy L.G."/>
            <person name="Martin F.M."/>
        </authorList>
    </citation>
    <scope>NUCLEOTIDE SEQUENCE</scope>
    <source>
        <strain evidence="3">Prilba</strain>
    </source>
</reference>
<evidence type="ECO:0000256" key="1">
    <source>
        <dbReference type="SAM" id="Coils"/>
    </source>
</evidence>
<dbReference type="AlphaFoldDB" id="A0A9P5MXU2"/>
<evidence type="ECO:0000313" key="3">
    <source>
        <dbReference type="EMBL" id="KAF8481187.1"/>
    </source>
</evidence>
<gene>
    <name evidence="3" type="ORF">DFH94DRAFT_649561</name>
</gene>
<feature type="compositionally biased region" description="Gly residues" evidence="2">
    <location>
        <begin position="410"/>
        <end position="419"/>
    </location>
</feature>
<dbReference type="GO" id="GO:0008289">
    <property type="term" value="F:lipid binding"/>
    <property type="evidence" value="ECO:0007669"/>
    <property type="project" value="TreeGrafter"/>
</dbReference>
<feature type="region of interest" description="Disordered" evidence="2">
    <location>
        <begin position="319"/>
        <end position="504"/>
    </location>
</feature>
<protein>
    <submittedName>
        <fullName evidence="3">Eisosome component PIL1-domain-containing protein</fullName>
    </submittedName>
</protein>
<sequence>MPVPGFLSSIADKAQSALDNNPSISQHIPTAITGALRPSQGASSAPTDSGSAYKSHALEQIQHQFRQFQQNYSTTSPLQKVITAEKGVALDYQGLSRDGQSQSKELYLWGQREQADVKDASDRLAFLNYIAATLATTLSVKLNTARLPLKELRDNEVALAQKHNVRTGLEQQVSRVENSQEKGYEKRLAELKEQLAKAQSDDEAAEKQHDILLRKALKESEQQKFQALREYGEKLALAAQAAESVLALLPPIPPSPSHPYTGLEETGAIRASLQHALDHWKPGQTTLSAPAEVALNRSNTGSFGETHAAELQRIETVELQHPGVEGTVDPSGRDPSPVPKSQTQPGLVNSPLAATPSTATPSINPAALNNEPAVIPSASPPVAVKLPGSVDSEAKVPAVTPTVAETGVPVSGGPGGPGPSSGSLLDIRSSSSGLSQAVSDVANTPAPEGGSTQQYESAEEEKRRLAREERERLLHGDTPSAGSSKPLDEAPAEDGETPPPYQDL</sequence>
<dbReference type="GO" id="GO:0005886">
    <property type="term" value="C:plasma membrane"/>
    <property type="evidence" value="ECO:0007669"/>
    <property type="project" value="TreeGrafter"/>
</dbReference>
<accession>A0A9P5MXU2</accession>
<feature type="compositionally biased region" description="Low complexity" evidence="2">
    <location>
        <begin position="420"/>
        <end position="435"/>
    </location>
</feature>
<feature type="coiled-coil region" evidence="1">
    <location>
        <begin position="181"/>
        <end position="208"/>
    </location>
</feature>
<dbReference type="GO" id="GO:0070941">
    <property type="term" value="P:eisosome assembly"/>
    <property type="evidence" value="ECO:0007669"/>
    <property type="project" value="TreeGrafter"/>
</dbReference>
<dbReference type="PANTHER" id="PTHR31962:SF1">
    <property type="entry name" value="SPHINGOLIPID LONG CHAIN BASE-RESPONSIVE PROTEIN PIL1"/>
    <property type="match status" value="1"/>
</dbReference>
<dbReference type="Proteomes" id="UP000759537">
    <property type="component" value="Unassembled WGS sequence"/>
</dbReference>
<dbReference type="EMBL" id="WHVB01000007">
    <property type="protein sequence ID" value="KAF8481187.1"/>
    <property type="molecule type" value="Genomic_DNA"/>
</dbReference>
<dbReference type="OrthoDB" id="5599269at2759"/>
<dbReference type="Pfam" id="PF13805">
    <property type="entry name" value="Pil1"/>
    <property type="match status" value="1"/>
</dbReference>